<feature type="transmembrane region" description="Helical" evidence="1">
    <location>
        <begin position="348"/>
        <end position="366"/>
    </location>
</feature>
<name>A0A250JZV1_9BACT</name>
<feature type="transmembrane region" description="Helical" evidence="1">
    <location>
        <begin position="252"/>
        <end position="275"/>
    </location>
</feature>
<evidence type="ECO:0000256" key="1">
    <source>
        <dbReference type="SAM" id="Phobius"/>
    </source>
</evidence>
<dbReference type="AlphaFoldDB" id="A0A250JZV1"/>
<evidence type="ECO:0000313" key="2">
    <source>
        <dbReference type="EMBL" id="ATB49365.1"/>
    </source>
</evidence>
<gene>
    <name evidence="2" type="ORF">MYMAC_005009</name>
</gene>
<feature type="transmembrane region" description="Helical" evidence="1">
    <location>
        <begin position="107"/>
        <end position="127"/>
    </location>
</feature>
<dbReference type="OrthoDB" id="5492764at2"/>
<proteinExistence type="predicted"/>
<feature type="transmembrane region" description="Helical" evidence="1">
    <location>
        <begin position="305"/>
        <end position="327"/>
    </location>
</feature>
<sequence length="389" mass="41830">MTPLSPAVNSPSPVTAPTPPGALAFRGLWLFSPRADALIVALPLALALCTAAANVWLAPGAAESAHRLSAWTAQNLLGNATHVILTFLLFAVHRDVLTSAPGQPRQVLAGSLAMLAVGTVLFFTFYAERTAHMYGVAVLFNVFGTHHTLSQHRGIWSLHGLRASKAGLPGASVLERKLQQMYVPLLLTLLLVRIFFVAESAGPDAPAYLDVGQGHVLPHGMLAVLLLVWLGYFLLLFRSVMRTEAVSGPKVLYLLAMATATGLVLVAPTWGYVMLPGMHGLEYYMLTARMLEPREGDTPRLPRKLIVPAMIASMLPLLALGAVHGLLQQGVVRGALGSNMGVAETHPLLRAMTSLGFACVLAHYFADALIYRFRIPSIRAVMLKRLGFN</sequence>
<evidence type="ECO:0000313" key="3">
    <source>
        <dbReference type="Proteomes" id="UP000217343"/>
    </source>
</evidence>
<dbReference type="KEGG" id="mmas:MYMAC_005009"/>
<dbReference type="EMBL" id="CP022203">
    <property type="protein sequence ID" value="ATB49365.1"/>
    <property type="molecule type" value="Genomic_DNA"/>
</dbReference>
<feature type="transmembrane region" description="Helical" evidence="1">
    <location>
        <begin position="37"/>
        <end position="58"/>
    </location>
</feature>
<feature type="transmembrane region" description="Helical" evidence="1">
    <location>
        <begin position="70"/>
        <end position="92"/>
    </location>
</feature>
<protein>
    <submittedName>
        <fullName evidence="2">Uncharacterized protein</fullName>
    </submittedName>
</protein>
<dbReference type="Proteomes" id="UP000217343">
    <property type="component" value="Chromosome"/>
</dbReference>
<reference evidence="2 3" key="1">
    <citation type="submission" date="2017-06" db="EMBL/GenBank/DDBJ databases">
        <title>Sequencing and comparative analysis of myxobacterial genomes.</title>
        <authorList>
            <person name="Rupp O."/>
            <person name="Goesmann A."/>
            <person name="Sogaard-Andersen L."/>
        </authorList>
    </citation>
    <scope>NUCLEOTIDE SEQUENCE [LARGE SCALE GENOMIC DNA]</scope>
    <source>
        <strain evidence="2 3">DSM 14697</strain>
    </source>
</reference>
<feature type="transmembrane region" description="Helical" evidence="1">
    <location>
        <begin position="221"/>
        <end position="240"/>
    </location>
</feature>
<feature type="transmembrane region" description="Helical" evidence="1">
    <location>
        <begin position="182"/>
        <end position="201"/>
    </location>
</feature>
<keyword evidence="1" id="KW-0812">Transmembrane</keyword>
<keyword evidence="1" id="KW-0472">Membrane</keyword>
<keyword evidence="1" id="KW-1133">Transmembrane helix</keyword>
<organism evidence="2 3">
    <name type="scientific">Corallococcus macrosporus DSM 14697</name>
    <dbReference type="NCBI Taxonomy" id="1189310"/>
    <lineage>
        <taxon>Bacteria</taxon>
        <taxon>Pseudomonadati</taxon>
        <taxon>Myxococcota</taxon>
        <taxon>Myxococcia</taxon>
        <taxon>Myxococcales</taxon>
        <taxon>Cystobacterineae</taxon>
        <taxon>Myxococcaceae</taxon>
        <taxon>Corallococcus</taxon>
    </lineage>
</organism>
<accession>A0A250JZV1</accession>
<keyword evidence="3" id="KW-1185">Reference proteome</keyword>